<protein>
    <submittedName>
        <fullName evidence="1">Uncharacterized protein</fullName>
    </submittedName>
</protein>
<name>A0A4Y5P220_9CAUD</name>
<dbReference type="Proteomes" id="UP000308921">
    <property type="component" value="Segment"/>
</dbReference>
<evidence type="ECO:0000313" key="2">
    <source>
        <dbReference type="Proteomes" id="UP000308921"/>
    </source>
</evidence>
<evidence type="ECO:0000313" key="1">
    <source>
        <dbReference type="EMBL" id="QCW23923.1"/>
    </source>
</evidence>
<accession>A0A4Y5P220</accession>
<reference evidence="1 2" key="1">
    <citation type="submission" date="2019-04" db="EMBL/GenBank/DDBJ databases">
        <title>Complete genome sequence of Pantoea bacteriophage vB_PagS_AAS21.</title>
        <authorList>
            <person name="Truncaite L."/>
            <person name="Simoliuniene M."/>
            <person name="Zajanckauskaite A."/>
            <person name="Meskys R."/>
            <person name="Simoliunas E."/>
        </authorList>
    </citation>
    <scope>NUCLEOTIDE SEQUENCE [LARGE SCALE GENOMIC DNA]</scope>
</reference>
<sequence>MGIIWGNCGRSGVGGRNWNILVVEEG</sequence>
<dbReference type="EMBL" id="MK770119">
    <property type="protein sequence ID" value="QCW23923.1"/>
    <property type="molecule type" value="Genomic_DNA"/>
</dbReference>
<gene>
    <name evidence="1" type="ORF">AAS21_gp185</name>
</gene>
<keyword evidence="2" id="KW-1185">Reference proteome</keyword>
<organism evidence="1 2">
    <name type="scientific">Pantoea phage vB_PagS_AAS21</name>
    <dbReference type="NCBI Taxonomy" id="2575261"/>
    <lineage>
        <taxon>Viruses</taxon>
        <taxon>Duplodnaviria</taxon>
        <taxon>Heunggongvirae</taxon>
        <taxon>Uroviricota</taxon>
        <taxon>Caudoviricetes</taxon>
        <taxon>Demerecviridae</taxon>
        <taxon>Keyvirus</taxon>
        <taxon>Keyvirus AAS21</taxon>
    </lineage>
</organism>
<proteinExistence type="predicted"/>